<comment type="subcellular location">
    <subcellularLocation>
        <location evidence="1">Mitochondrion</location>
    </subcellularLocation>
</comment>
<keyword evidence="6" id="KW-0687">Ribonucleoprotein</keyword>
<dbReference type="Gene3D" id="6.10.250.3440">
    <property type="match status" value="1"/>
</dbReference>
<keyword evidence="4" id="KW-0689">Ribosomal protein</keyword>
<evidence type="ECO:0000313" key="9">
    <source>
        <dbReference type="Proteomes" id="UP001498398"/>
    </source>
</evidence>
<evidence type="ECO:0000256" key="4">
    <source>
        <dbReference type="ARBA" id="ARBA00022980"/>
    </source>
</evidence>
<accession>A0ABR1JVM4</accession>
<evidence type="ECO:0000256" key="6">
    <source>
        <dbReference type="ARBA" id="ARBA00023274"/>
    </source>
</evidence>
<proteinExistence type="inferred from homology"/>
<organism evidence="8 9">
    <name type="scientific">Marasmiellus scandens</name>
    <dbReference type="NCBI Taxonomy" id="2682957"/>
    <lineage>
        <taxon>Eukaryota</taxon>
        <taxon>Fungi</taxon>
        <taxon>Dikarya</taxon>
        <taxon>Basidiomycota</taxon>
        <taxon>Agaricomycotina</taxon>
        <taxon>Agaricomycetes</taxon>
        <taxon>Agaricomycetidae</taxon>
        <taxon>Agaricales</taxon>
        <taxon>Marasmiineae</taxon>
        <taxon>Omphalotaceae</taxon>
        <taxon>Marasmiellus</taxon>
    </lineage>
</organism>
<dbReference type="Pfam" id="PF09812">
    <property type="entry name" value="MRP-L28"/>
    <property type="match status" value="1"/>
</dbReference>
<evidence type="ECO:0000256" key="5">
    <source>
        <dbReference type="ARBA" id="ARBA00023128"/>
    </source>
</evidence>
<dbReference type="EMBL" id="JBANRG010000006">
    <property type="protein sequence ID" value="KAK7465330.1"/>
    <property type="molecule type" value="Genomic_DNA"/>
</dbReference>
<evidence type="ECO:0000256" key="2">
    <source>
        <dbReference type="ARBA" id="ARBA00009360"/>
    </source>
</evidence>
<comment type="caution">
    <text evidence="8">The sequence shown here is derived from an EMBL/GenBank/DDBJ whole genome shotgun (WGS) entry which is preliminary data.</text>
</comment>
<evidence type="ECO:0000313" key="8">
    <source>
        <dbReference type="EMBL" id="KAK7465330.1"/>
    </source>
</evidence>
<keyword evidence="5" id="KW-0496">Mitochondrion</keyword>
<reference evidence="8 9" key="1">
    <citation type="submission" date="2024-01" db="EMBL/GenBank/DDBJ databases">
        <title>A draft genome for the cacao thread blight pathogen Marasmiellus scandens.</title>
        <authorList>
            <person name="Baruah I.K."/>
            <person name="Leung J."/>
            <person name="Bukari Y."/>
            <person name="Amoako-Attah I."/>
            <person name="Meinhardt L.W."/>
            <person name="Bailey B.A."/>
            <person name="Cohen S.P."/>
        </authorList>
    </citation>
    <scope>NUCLEOTIDE SEQUENCE [LARGE SCALE GENOMIC DNA]</scope>
    <source>
        <strain evidence="8 9">GH-19</strain>
    </source>
</reference>
<dbReference type="InterPro" id="IPR042831">
    <property type="entry name" value="Ribosomal_mL40_fung"/>
</dbReference>
<evidence type="ECO:0000256" key="3">
    <source>
        <dbReference type="ARBA" id="ARBA00022946"/>
    </source>
</evidence>
<dbReference type="PANTHER" id="PTHR39150">
    <property type="entry name" value="54S RIBOSOMAL PROTEIN L28, MITOCHONDRIAL"/>
    <property type="match status" value="1"/>
</dbReference>
<keyword evidence="9" id="KW-1185">Reference proteome</keyword>
<evidence type="ECO:0000256" key="7">
    <source>
        <dbReference type="ARBA" id="ARBA00035192"/>
    </source>
</evidence>
<dbReference type="InterPro" id="IPR019192">
    <property type="entry name" value="Ribosomal_mL40"/>
</dbReference>
<protein>
    <recommendedName>
        <fullName evidence="7">Large ribosomal subunit protein mL40</fullName>
    </recommendedName>
</protein>
<name>A0ABR1JVM4_9AGAR</name>
<comment type="similarity">
    <text evidence="2">Belongs to the mitochondrion-specific ribosomal protein mL40 family.</text>
</comment>
<keyword evidence="3" id="KW-0809">Transit peptide</keyword>
<gene>
    <name evidence="8" type="ORF">VKT23_005309</name>
</gene>
<dbReference type="Proteomes" id="UP001498398">
    <property type="component" value="Unassembled WGS sequence"/>
</dbReference>
<dbReference type="PANTHER" id="PTHR39150:SF1">
    <property type="entry name" value="LARGE RIBOSOMAL SUBUNIT PROTEIN ML40"/>
    <property type="match status" value="1"/>
</dbReference>
<evidence type="ECO:0000256" key="1">
    <source>
        <dbReference type="ARBA" id="ARBA00004173"/>
    </source>
</evidence>
<sequence>MFSLLPGCKRLITSRVFTTQTRCYARKADSGMDPKKDAIRRALYPANMRNRPTPTGTWRPDVGRAIQHAIPSVQAHNTIERAWLLHRRHIRKRREAELARKFDCMKQAMDELAKIDGHLYYEANRPENPRARSVAEQQRMRSLKASEARTLDARIRGLIPRELRIPTDTPSKTGWNYNYKPFARPI</sequence>